<accession>A0A8D8G0K2</accession>
<dbReference type="EMBL" id="HBUE01115519">
    <property type="protein sequence ID" value="CAG6490422.1"/>
    <property type="molecule type" value="Transcribed_RNA"/>
</dbReference>
<proteinExistence type="predicted"/>
<dbReference type="EMBL" id="HBUE01115518">
    <property type="protein sequence ID" value="CAG6490421.1"/>
    <property type="molecule type" value="Transcribed_RNA"/>
</dbReference>
<protein>
    <submittedName>
        <fullName evidence="1">(northern house mosquito) hypothetical protein</fullName>
    </submittedName>
</protein>
<dbReference type="AlphaFoldDB" id="A0A8D8G0K2"/>
<name>A0A8D8G0K2_CULPI</name>
<sequence length="106" mass="12621">MSILYIFIQIESCRKITASYDFFEYSKCYIINRTCLRFPQESILPKSNNPKNQLIPINKPFVDHSLQEAISSIQIHKTRSEIQFSKPHFESQLRDRNYPCARRHVL</sequence>
<reference evidence="1" key="1">
    <citation type="submission" date="2021-05" db="EMBL/GenBank/DDBJ databases">
        <authorList>
            <person name="Alioto T."/>
            <person name="Alioto T."/>
            <person name="Gomez Garrido J."/>
        </authorList>
    </citation>
    <scope>NUCLEOTIDE SEQUENCE</scope>
</reference>
<evidence type="ECO:0000313" key="1">
    <source>
        <dbReference type="EMBL" id="CAG6490421.1"/>
    </source>
</evidence>
<organism evidence="1">
    <name type="scientific">Culex pipiens</name>
    <name type="common">House mosquito</name>
    <dbReference type="NCBI Taxonomy" id="7175"/>
    <lineage>
        <taxon>Eukaryota</taxon>
        <taxon>Metazoa</taxon>
        <taxon>Ecdysozoa</taxon>
        <taxon>Arthropoda</taxon>
        <taxon>Hexapoda</taxon>
        <taxon>Insecta</taxon>
        <taxon>Pterygota</taxon>
        <taxon>Neoptera</taxon>
        <taxon>Endopterygota</taxon>
        <taxon>Diptera</taxon>
        <taxon>Nematocera</taxon>
        <taxon>Culicoidea</taxon>
        <taxon>Culicidae</taxon>
        <taxon>Culicinae</taxon>
        <taxon>Culicini</taxon>
        <taxon>Culex</taxon>
        <taxon>Culex</taxon>
    </lineage>
</organism>